<dbReference type="EMBL" id="BQKM01000001">
    <property type="protein sequence ID" value="GJN51127.1"/>
    <property type="molecule type" value="Genomic_DNA"/>
</dbReference>
<proteinExistence type="predicted"/>
<keyword evidence="4" id="KW-1185">Reference proteome</keyword>
<evidence type="ECO:0000313" key="1">
    <source>
        <dbReference type="EMBL" id="BCG26141.1"/>
    </source>
</evidence>
<dbReference type="AlphaFoldDB" id="A0A6J4ECJ2"/>
<name>A0A6J4ECJ2_9PSED</name>
<dbReference type="Proteomes" id="UP001054892">
    <property type="component" value="Unassembled WGS sequence"/>
</dbReference>
<sequence length="225" mass="25117">MLNLDKIIGRGTWRYVGQRVQGLQIQAIPIAGKSIELIAKELGGAAYQIGRIHTKNAFVVKKGVLSLLYVRPDYRGYRRTAGLVFAPCSWKVDYDHALSRNLACQLGYTYVLMLRVVPRINRSHGHLERNLKESEDVPDICFADERIRGKWIGRSASRLLTPPSAFSPHQTTQYGLTLRQAGQWGFAMGVEDDDREIPGLKLIADFGAPALLSAQTPIALSENRD</sequence>
<dbReference type="Proteomes" id="UP000509383">
    <property type="component" value="Chromosome"/>
</dbReference>
<reference evidence="1 3" key="1">
    <citation type="submission" date="2020-05" db="EMBL/GenBank/DDBJ databases">
        <title>Characterization of novel class B3 metallo-beta-lactamase from novel Pseudomonas species.</title>
        <authorList>
            <person name="Yamada K."/>
            <person name="Aoki K."/>
            <person name="Ishii Y."/>
        </authorList>
    </citation>
    <scope>NUCLEOTIDE SEQUENCE [LARGE SCALE GENOMIC DNA]</scope>
    <source>
        <strain evidence="1 3">TUM18999</strain>
        <strain evidence="2 4">TUM20286</strain>
    </source>
</reference>
<organism evidence="1 3">
    <name type="scientific">Pseudomonas tohonis</name>
    <dbReference type="NCBI Taxonomy" id="2725477"/>
    <lineage>
        <taxon>Bacteria</taxon>
        <taxon>Pseudomonadati</taxon>
        <taxon>Pseudomonadota</taxon>
        <taxon>Gammaproteobacteria</taxon>
        <taxon>Pseudomonadales</taxon>
        <taxon>Pseudomonadaceae</taxon>
        <taxon>Pseudomonas</taxon>
    </lineage>
</organism>
<protein>
    <submittedName>
        <fullName evidence="1">Uncharacterized protein</fullName>
    </submittedName>
</protein>
<evidence type="ECO:0000313" key="3">
    <source>
        <dbReference type="Proteomes" id="UP000509383"/>
    </source>
</evidence>
<evidence type="ECO:0000313" key="2">
    <source>
        <dbReference type="EMBL" id="GJN51127.1"/>
    </source>
</evidence>
<gene>
    <name evidence="1" type="ORF">TUM18999_43320</name>
    <name evidence="2" type="ORF">TUM20286_08790</name>
</gene>
<dbReference type="EMBL" id="AP023189">
    <property type="protein sequence ID" value="BCG26141.1"/>
    <property type="molecule type" value="Genomic_DNA"/>
</dbReference>
<dbReference type="RefSeq" id="WP_173172191.1">
    <property type="nucleotide sequence ID" value="NZ_AP023189.1"/>
</dbReference>
<evidence type="ECO:0000313" key="4">
    <source>
        <dbReference type="Proteomes" id="UP001054892"/>
    </source>
</evidence>
<accession>A0A6J4ECJ2</accession>
<dbReference type="KEGG" id="ptw:TUM18999_43320"/>